<reference evidence="1 2" key="2">
    <citation type="submission" date="2020-07" db="EMBL/GenBank/DDBJ databases">
        <title>Genome assembly of wild tea tree DASZ reveals pedigree and selection history of tea varieties.</title>
        <authorList>
            <person name="Zhang W."/>
        </authorList>
    </citation>
    <scope>NUCLEOTIDE SEQUENCE [LARGE SCALE GENOMIC DNA]</scope>
    <source>
        <strain evidence="2">cv. G240</strain>
        <tissue evidence="1">Leaf</tissue>
    </source>
</reference>
<comment type="caution">
    <text evidence="1">The sequence shown here is derived from an EMBL/GenBank/DDBJ whole genome shotgun (WGS) entry which is preliminary data.</text>
</comment>
<sequence length="102" mass="11375">MKEHIRLNSHLLLAFTGSPMSFVSSTKVPMSLASSPSVPLHSEDRNYFKSPVHNIKLSYVNFLLMSKHLCGVRSASIDSARMSHSNERVIRGSQEMLCGRSL</sequence>
<dbReference type="EMBL" id="JACBKZ010000003">
    <property type="protein sequence ID" value="KAF5953633.1"/>
    <property type="molecule type" value="Genomic_DNA"/>
</dbReference>
<dbReference type="AlphaFoldDB" id="A0A7J7HL98"/>
<organism evidence="1 2">
    <name type="scientific">Camellia sinensis</name>
    <name type="common">Tea plant</name>
    <name type="synonym">Thea sinensis</name>
    <dbReference type="NCBI Taxonomy" id="4442"/>
    <lineage>
        <taxon>Eukaryota</taxon>
        <taxon>Viridiplantae</taxon>
        <taxon>Streptophyta</taxon>
        <taxon>Embryophyta</taxon>
        <taxon>Tracheophyta</taxon>
        <taxon>Spermatophyta</taxon>
        <taxon>Magnoliopsida</taxon>
        <taxon>eudicotyledons</taxon>
        <taxon>Gunneridae</taxon>
        <taxon>Pentapetalae</taxon>
        <taxon>asterids</taxon>
        <taxon>Ericales</taxon>
        <taxon>Theaceae</taxon>
        <taxon>Camellia</taxon>
    </lineage>
</organism>
<reference evidence="2" key="1">
    <citation type="journal article" date="2020" name="Nat. Commun.">
        <title>Genome assembly of wild tea tree DASZ reveals pedigree and selection history of tea varieties.</title>
        <authorList>
            <person name="Zhang W."/>
            <person name="Zhang Y."/>
            <person name="Qiu H."/>
            <person name="Guo Y."/>
            <person name="Wan H."/>
            <person name="Zhang X."/>
            <person name="Scossa F."/>
            <person name="Alseekh S."/>
            <person name="Zhang Q."/>
            <person name="Wang P."/>
            <person name="Xu L."/>
            <person name="Schmidt M.H."/>
            <person name="Jia X."/>
            <person name="Li D."/>
            <person name="Zhu A."/>
            <person name="Guo F."/>
            <person name="Chen W."/>
            <person name="Ni D."/>
            <person name="Usadel B."/>
            <person name="Fernie A.R."/>
            <person name="Wen W."/>
        </authorList>
    </citation>
    <scope>NUCLEOTIDE SEQUENCE [LARGE SCALE GENOMIC DNA]</scope>
    <source>
        <strain evidence="2">cv. G240</strain>
    </source>
</reference>
<name>A0A7J7HL98_CAMSI</name>
<protein>
    <submittedName>
        <fullName evidence="1">Uncharacterized protein</fullName>
    </submittedName>
</protein>
<keyword evidence="2" id="KW-1185">Reference proteome</keyword>
<proteinExistence type="predicted"/>
<evidence type="ECO:0000313" key="2">
    <source>
        <dbReference type="Proteomes" id="UP000593564"/>
    </source>
</evidence>
<gene>
    <name evidence="1" type="ORF">HYC85_006489</name>
</gene>
<evidence type="ECO:0000313" key="1">
    <source>
        <dbReference type="EMBL" id="KAF5953633.1"/>
    </source>
</evidence>
<accession>A0A7J7HL98</accession>
<dbReference type="Proteomes" id="UP000593564">
    <property type="component" value="Unassembled WGS sequence"/>
</dbReference>